<accession>A0A3S0IR68</accession>
<keyword evidence="3" id="KW-1185">Reference proteome</keyword>
<dbReference type="Gene3D" id="3.90.1570.10">
    <property type="entry name" value="tt1808, chain A"/>
    <property type="match status" value="1"/>
</dbReference>
<feature type="domain" description="Putative restriction endonuclease" evidence="1">
    <location>
        <begin position="12"/>
        <end position="183"/>
    </location>
</feature>
<dbReference type="EMBL" id="RXOF01000002">
    <property type="protein sequence ID" value="RTQ52488.1"/>
    <property type="molecule type" value="Genomic_DNA"/>
</dbReference>
<gene>
    <name evidence="2" type="ORF">EJV47_05610</name>
</gene>
<evidence type="ECO:0000313" key="2">
    <source>
        <dbReference type="EMBL" id="RTQ52488.1"/>
    </source>
</evidence>
<dbReference type="InterPro" id="IPR011335">
    <property type="entry name" value="Restrct_endonuc-II-like"/>
</dbReference>
<keyword evidence="2" id="KW-0540">Nuclease</keyword>
<dbReference type="RefSeq" id="WP_126692144.1">
    <property type="nucleotide sequence ID" value="NZ_RXOF01000002.1"/>
</dbReference>
<dbReference type="PANTHER" id="PTHR36558">
    <property type="entry name" value="GLR1098 PROTEIN"/>
    <property type="match status" value="1"/>
</dbReference>
<name>A0A3S0IR68_9BACT</name>
<sequence length="202" mass="22438">MEAIEKPRYVSVEEYLAAEEAAPYKNEYYAGEVVAMAGASDAHNVIVANIIRLLGNALYDRDCTVRASDQRVHLADSELYVYPDATVVCGPPEFQEKPRPGVLLNPAVVVEVLSASTEGHDRSDKLLFYLRIPALRHYVLVDSQRPRIEVYSRPDATTAQWVYQSLEGQAATALLDTLGVALPLSEVYRRVEFQPPLPPPLV</sequence>
<keyword evidence="2" id="KW-0255">Endonuclease</keyword>
<dbReference type="Pfam" id="PF05685">
    <property type="entry name" value="Uma2"/>
    <property type="match status" value="1"/>
</dbReference>
<dbReference type="InterPro" id="IPR012296">
    <property type="entry name" value="Nuclease_put_TT1808"/>
</dbReference>
<evidence type="ECO:0000259" key="1">
    <source>
        <dbReference type="Pfam" id="PF05685"/>
    </source>
</evidence>
<dbReference type="PANTHER" id="PTHR36558:SF1">
    <property type="entry name" value="RESTRICTION ENDONUCLEASE DOMAIN-CONTAINING PROTEIN-RELATED"/>
    <property type="match status" value="1"/>
</dbReference>
<dbReference type="OrthoDB" id="668969at2"/>
<dbReference type="AlphaFoldDB" id="A0A3S0IR68"/>
<dbReference type="InterPro" id="IPR008538">
    <property type="entry name" value="Uma2"/>
</dbReference>
<organism evidence="2 3">
    <name type="scientific">Hymenobacter gummosus</name>
    <dbReference type="NCBI Taxonomy" id="1776032"/>
    <lineage>
        <taxon>Bacteria</taxon>
        <taxon>Pseudomonadati</taxon>
        <taxon>Bacteroidota</taxon>
        <taxon>Cytophagia</taxon>
        <taxon>Cytophagales</taxon>
        <taxon>Hymenobacteraceae</taxon>
        <taxon>Hymenobacter</taxon>
    </lineage>
</organism>
<keyword evidence="2" id="KW-0378">Hydrolase</keyword>
<evidence type="ECO:0000313" key="3">
    <source>
        <dbReference type="Proteomes" id="UP000282184"/>
    </source>
</evidence>
<dbReference type="GO" id="GO:0004519">
    <property type="term" value="F:endonuclease activity"/>
    <property type="evidence" value="ECO:0007669"/>
    <property type="project" value="UniProtKB-KW"/>
</dbReference>
<comment type="caution">
    <text evidence="2">The sequence shown here is derived from an EMBL/GenBank/DDBJ whole genome shotgun (WGS) entry which is preliminary data.</text>
</comment>
<dbReference type="Proteomes" id="UP000282184">
    <property type="component" value="Unassembled WGS sequence"/>
</dbReference>
<dbReference type="CDD" id="cd06260">
    <property type="entry name" value="DUF820-like"/>
    <property type="match status" value="1"/>
</dbReference>
<proteinExistence type="predicted"/>
<dbReference type="SUPFAM" id="SSF52980">
    <property type="entry name" value="Restriction endonuclease-like"/>
    <property type="match status" value="1"/>
</dbReference>
<reference evidence="2 3" key="1">
    <citation type="submission" date="2018-12" db="EMBL/GenBank/DDBJ databases">
        <title>Hymenobacter gummosus sp. nov., isolated from a spring.</title>
        <authorList>
            <person name="Nie L."/>
        </authorList>
    </citation>
    <scope>NUCLEOTIDE SEQUENCE [LARGE SCALE GENOMIC DNA]</scope>
    <source>
        <strain evidence="2 3">KCTC 52166</strain>
    </source>
</reference>
<protein>
    <submittedName>
        <fullName evidence="2">Uma2 family endonuclease</fullName>
    </submittedName>
</protein>